<protein>
    <recommendedName>
        <fullName evidence="10">Glycerol-3-phosphate acyltransferase</fullName>
    </recommendedName>
    <alternativeName>
        <fullName evidence="10">Acyl-PO4 G3P acyltransferase</fullName>
    </alternativeName>
    <alternativeName>
        <fullName evidence="10">Acyl-phosphate--glycerol-3-phosphate acyltransferase</fullName>
    </alternativeName>
    <alternativeName>
        <fullName evidence="10">G3P acyltransferase</fullName>
        <shortName evidence="10">GPAT</shortName>
        <ecNumber evidence="10">2.3.1.275</ecNumber>
    </alternativeName>
    <alternativeName>
        <fullName evidence="10">Lysophosphatidic acid synthase</fullName>
        <shortName evidence="10">LPA synthase</shortName>
    </alternativeName>
</protein>
<evidence type="ECO:0000313" key="12">
    <source>
        <dbReference type="Proteomes" id="UP001597373"/>
    </source>
</evidence>
<dbReference type="RefSeq" id="WP_345100383.1">
    <property type="nucleotide sequence ID" value="NZ_BAABGS010000074.1"/>
</dbReference>
<dbReference type="InterPro" id="IPR003811">
    <property type="entry name" value="G3P_acylTferase_PlsY"/>
</dbReference>
<comment type="catalytic activity">
    <reaction evidence="10">
        <text>an acyl phosphate + sn-glycerol 3-phosphate = a 1-acyl-sn-glycero-3-phosphate + phosphate</text>
        <dbReference type="Rhea" id="RHEA:34075"/>
        <dbReference type="ChEBI" id="CHEBI:43474"/>
        <dbReference type="ChEBI" id="CHEBI:57597"/>
        <dbReference type="ChEBI" id="CHEBI:57970"/>
        <dbReference type="ChEBI" id="CHEBI:59918"/>
        <dbReference type="EC" id="2.3.1.275"/>
    </reaction>
</comment>
<comment type="pathway">
    <text evidence="10">Lipid metabolism; phospholipid metabolism.</text>
</comment>
<comment type="subcellular location">
    <subcellularLocation>
        <location evidence="10">Cell membrane</location>
        <topology evidence="10">Multi-pass membrane protein</topology>
    </subcellularLocation>
</comment>
<dbReference type="EC" id="2.3.1.275" evidence="10"/>
<dbReference type="PANTHER" id="PTHR30309">
    <property type="entry name" value="INNER MEMBRANE PROTEIN YGIH"/>
    <property type="match status" value="1"/>
</dbReference>
<keyword evidence="11" id="KW-0012">Acyltransferase</keyword>
<evidence type="ECO:0000256" key="8">
    <source>
        <dbReference type="ARBA" id="ARBA00023209"/>
    </source>
</evidence>
<comment type="subunit">
    <text evidence="10">Probably interacts with PlsX.</text>
</comment>
<dbReference type="HAMAP" id="MF_01043">
    <property type="entry name" value="PlsY"/>
    <property type="match status" value="1"/>
</dbReference>
<gene>
    <name evidence="10 11" type="primary">plsY</name>
    <name evidence="11" type="ORF">ACFSMZ_04565</name>
</gene>
<keyword evidence="2 10" id="KW-0444">Lipid biosynthesis</keyword>
<dbReference type="SMART" id="SM01207">
    <property type="entry name" value="G3P_acyltransf"/>
    <property type="match status" value="1"/>
</dbReference>
<comment type="function">
    <text evidence="10">Catalyzes the transfer of an acyl group from acyl-phosphate (acyl-PO(4)) to glycerol-3-phosphate (G3P) to form lysophosphatidic acid (LPA). This enzyme utilizes acyl-phosphate as fatty acyl donor, but not acyl-CoA or acyl-ACP.</text>
</comment>
<feature type="transmembrane region" description="Helical" evidence="10">
    <location>
        <begin position="12"/>
        <end position="34"/>
    </location>
</feature>
<evidence type="ECO:0000256" key="5">
    <source>
        <dbReference type="ARBA" id="ARBA00022989"/>
    </source>
</evidence>
<organism evidence="11 12">
    <name type="scientific">Chelativorans composti</name>
    <dbReference type="NCBI Taxonomy" id="768533"/>
    <lineage>
        <taxon>Bacteria</taxon>
        <taxon>Pseudomonadati</taxon>
        <taxon>Pseudomonadota</taxon>
        <taxon>Alphaproteobacteria</taxon>
        <taxon>Hyphomicrobiales</taxon>
        <taxon>Phyllobacteriaceae</taxon>
        <taxon>Chelativorans</taxon>
    </lineage>
</organism>
<comment type="caution">
    <text evidence="11">The sequence shown here is derived from an EMBL/GenBank/DDBJ whole genome shotgun (WGS) entry which is preliminary data.</text>
</comment>
<keyword evidence="9 10" id="KW-1208">Phospholipid metabolism</keyword>
<evidence type="ECO:0000256" key="7">
    <source>
        <dbReference type="ARBA" id="ARBA00023136"/>
    </source>
</evidence>
<evidence type="ECO:0000256" key="2">
    <source>
        <dbReference type="ARBA" id="ARBA00022516"/>
    </source>
</evidence>
<feature type="transmembrane region" description="Helical" evidence="10">
    <location>
        <begin position="116"/>
        <end position="140"/>
    </location>
</feature>
<evidence type="ECO:0000256" key="3">
    <source>
        <dbReference type="ARBA" id="ARBA00022679"/>
    </source>
</evidence>
<dbReference type="Pfam" id="PF02660">
    <property type="entry name" value="G3P_acyltransf"/>
    <property type="match status" value="1"/>
</dbReference>
<evidence type="ECO:0000313" key="11">
    <source>
        <dbReference type="EMBL" id="MFD2259034.1"/>
    </source>
</evidence>
<keyword evidence="7 10" id="KW-0472">Membrane</keyword>
<comment type="similarity">
    <text evidence="10">Belongs to the PlsY family.</text>
</comment>
<keyword evidence="12" id="KW-1185">Reference proteome</keyword>
<dbReference type="GO" id="GO:0004366">
    <property type="term" value="F:glycerol-3-phosphate O-acyltransferase activity"/>
    <property type="evidence" value="ECO:0007669"/>
    <property type="project" value="UniProtKB-EC"/>
</dbReference>
<reference evidence="12" key="1">
    <citation type="journal article" date="2019" name="Int. J. Syst. Evol. Microbiol.">
        <title>The Global Catalogue of Microorganisms (GCM) 10K type strain sequencing project: providing services to taxonomists for standard genome sequencing and annotation.</title>
        <authorList>
            <consortium name="The Broad Institute Genomics Platform"/>
            <consortium name="The Broad Institute Genome Sequencing Center for Infectious Disease"/>
            <person name="Wu L."/>
            <person name="Ma J."/>
        </authorList>
    </citation>
    <scope>NUCLEOTIDE SEQUENCE [LARGE SCALE GENOMIC DNA]</scope>
    <source>
        <strain evidence="12">KCTC 23707</strain>
    </source>
</reference>
<keyword evidence="4 10" id="KW-0812">Transmembrane</keyword>
<dbReference type="EMBL" id="JBHUIR010000017">
    <property type="protein sequence ID" value="MFD2259034.1"/>
    <property type="molecule type" value="Genomic_DNA"/>
</dbReference>
<dbReference type="PANTHER" id="PTHR30309:SF0">
    <property type="entry name" value="GLYCEROL-3-PHOSPHATE ACYLTRANSFERASE-RELATED"/>
    <property type="match status" value="1"/>
</dbReference>
<proteinExistence type="inferred from homology"/>
<keyword evidence="6 10" id="KW-0443">Lipid metabolism</keyword>
<evidence type="ECO:0000256" key="10">
    <source>
        <dbReference type="HAMAP-Rule" id="MF_01043"/>
    </source>
</evidence>
<evidence type="ECO:0000256" key="4">
    <source>
        <dbReference type="ARBA" id="ARBA00022692"/>
    </source>
</evidence>
<accession>A0ABW5DGI7</accession>
<evidence type="ECO:0000256" key="6">
    <source>
        <dbReference type="ARBA" id="ARBA00023098"/>
    </source>
</evidence>
<keyword evidence="8 10" id="KW-0594">Phospholipid biosynthesis</keyword>
<dbReference type="Proteomes" id="UP001597373">
    <property type="component" value="Unassembled WGS sequence"/>
</dbReference>
<sequence>MLESAGFDTGLPVLIAALAVGYLLGSIPFGLILTRMAGLGDVRKIGSGNIGATNVLRTGNKKIAALTLMLDALKGTAAVLLAARFGHAAGLVAGLGAFLGHIFPMWLGFKGGKGVATYLGVLLGAAWPGALVFAVVWLATAFISRISSLSALIASVSVPIALYLIGRPGEALLCLGLSVLVFITHRANISRLIAGTESRIGAKG</sequence>
<dbReference type="NCBIfam" id="TIGR00023">
    <property type="entry name" value="glycerol-3-phosphate 1-O-acyltransferase PlsY"/>
    <property type="match status" value="1"/>
</dbReference>
<name>A0ABW5DGI7_9HYPH</name>
<keyword evidence="5 10" id="KW-1133">Transmembrane helix</keyword>
<evidence type="ECO:0000256" key="9">
    <source>
        <dbReference type="ARBA" id="ARBA00023264"/>
    </source>
</evidence>
<feature type="transmembrane region" description="Helical" evidence="10">
    <location>
        <begin position="89"/>
        <end position="109"/>
    </location>
</feature>
<evidence type="ECO:0000256" key="1">
    <source>
        <dbReference type="ARBA" id="ARBA00022475"/>
    </source>
</evidence>
<keyword evidence="1 10" id="KW-1003">Cell membrane</keyword>
<keyword evidence="3 10" id="KW-0808">Transferase</keyword>
<feature type="transmembrane region" description="Helical" evidence="10">
    <location>
        <begin position="146"/>
        <end position="165"/>
    </location>
</feature>